<dbReference type="InterPro" id="IPR028978">
    <property type="entry name" value="Chorismate_lyase_/UTRA_dom_sf"/>
</dbReference>
<dbReference type="Pfam" id="PF00392">
    <property type="entry name" value="GntR"/>
    <property type="match status" value="1"/>
</dbReference>
<dbReference type="InterPro" id="IPR000524">
    <property type="entry name" value="Tscrpt_reg_HTH_GntR"/>
</dbReference>
<dbReference type="SUPFAM" id="SSF46785">
    <property type="entry name" value="Winged helix' DNA-binding domain"/>
    <property type="match status" value="1"/>
</dbReference>
<dbReference type="Gene3D" id="1.10.10.10">
    <property type="entry name" value="Winged helix-like DNA-binding domain superfamily/Winged helix DNA-binding domain"/>
    <property type="match status" value="1"/>
</dbReference>
<dbReference type="InterPro" id="IPR011663">
    <property type="entry name" value="UTRA"/>
</dbReference>
<protein>
    <submittedName>
        <fullName evidence="5">GntR family transcriptional regulator</fullName>
    </submittedName>
</protein>
<proteinExistence type="predicted"/>
<dbReference type="PROSITE" id="PS50949">
    <property type="entry name" value="HTH_GNTR"/>
    <property type="match status" value="1"/>
</dbReference>
<name>A0ABP6WEX3_9ACTN</name>
<evidence type="ECO:0000313" key="5">
    <source>
        <dbReference type="EMBL" id="GAA3548798.1"/>
    </source>
</evidence>
<organism evidence="5 6">
    <name type="scientific">Kribbella ginsengisoli</name>
    <dbReference type="NCBI Taxonomy" id="363865"/>
    <lineage>
        <taxon>Bacteria</taxon>
        <taxon>Bacillati</taxon>
        <taxon>Actinomycetota</taxon>
        <taxon>Actinomycetes</taxon>
        <taxon>Propionibacteriales</taxon>
        <taxon>Kribbellaceae</taxon>
        <taxon>Kribbella</taxon>
    </lineage>
</organism>
<accession>A0ABP6WEX3</accession>
<evidence type="ECO:0000259" key="4">
    <source>
        <dbReference type="PROSITE" id="PS50949"/>
    </source>
</evidence>
<keyword evidence="1" id="KW-0805">Transcription regulation</keyword>
<dbReference type="PANTHER" id="PTHR44846:SF1">
    <property type="entry name" value="MANNOSYL-D-GLYCERATE TRANSPORT_METABOLISM SYSTEM REPRESSOR MNGR-RELATED"/>
    <property type="match status" value="1"/>
</dbReference>
<reference evidence="6" key="1">
    <citation type="journal article" date="2019" name="Int. J. Syst. Evol. Microbiol.">
        <title>The Global Catalogue of Microorganisms (GCM) 10K type strain sequencing project: providing services to taxonomists for standard genome sequencing and annotation.</title>
        <authorList>
            <consortium name="The Broad Institute Genomics Platform"/>
            <consortium name="The Broad Institute Genome Sequencing Center for Infectious Disease"/>
            <person name="Wu L."/>
            <person name="Ma J."/>
        </authorList>
    </citation>
    <scope>NUCLEOTIDE SEQUENCE [LARGE SCALE GENOMIC DNA]</scope>
    <source>
        <strain evidence="6">JCM 16928</strain>
    </source>
</reference>
<feature type="domain" description="HTH gntR-type" evidence="4">
    <location>
        <begin position="14"/>
        <end position="82"/>
    </location>
</feature>
<dbReference type="InterPro" id="IPR036388">
    <property type="entry name" value="WH-like_DNA-bd_sf"/>
</dbReference>
<dbReference type="Pfam" id="PF07702">
    <property type="entry name" value="UTRA"/>
    <property type="match status" value="1"/>
</dbReference>
<dbReference type="Proteomes" id="UP001501222">
    <property type="component" value="Unassembled WGS sequence"/>
</dbReference>
<evidence type="ECO:0000256" key="2">
    <source>
        <dbReference type="ARBA" id="ARBA00023125"/>
    </source>
</evidence>
<evidence type="ECO:0000313" key="6">
    <source>
        <dbReference type="Proteomes" id="UP001501222"/>
    </source>
</evidence>
<dbReference type="SMART" id="SM00345">
    <property type="entry name" value="HTH_GNTR"/>
    <property type="match status" value="1"/>
</dbReference>
<keyword evidence="2" id="KW-0238">DNA-binding</keyword>
<dbReference type="PANTHER" id="PTHR44846">
    <property type="entry name" value="MANNOSYL-D-GLYCERATE TRANSPORT/METABOLISM SYSTEM REPRESSOR MNGR-RELATED"/>
    <property type="match status" value="1"/>
</dbReference>
<sequence>MLVAPGSPDIVWRVSVPLHFAVKTRLVGLLEELGEGAALPPERTLAKEFGVSRWTMRQAIRELIADGRLRARQGQGTFVATPKLIQPLALVSYTEALRAQGQQPGRELVAFEEIEADELLSEQLGITVGDPVYRLERVLLADGQPIGLETTYMSVARFPTLRDVLKPEGSLYRCLTDELGVRFGEGEELVETVIATPREADLLKATQSLPMLLLHRTSRDTDGRPIEAVRSLYRGDRVGFRATLRP</sequence>
<dbReference type="SMART" id="SM00866">
    <property type="entry name" value="UTRA"/>
    <property type="match status" value="1"/>
</dbReference>
<dbReference type="InterPro" id="IPR036390">
    <property type="entry name" value="WH_DNA-bd_sf"/>
</dbReference>
<dbReference type="PRINTS" id="PR00035">
    <property type="entry name" value="HTHGNTR"/>
</dbReference>
<comment type="caution">
    <text evidence="5">The sequence shown here is derived from an EMBL/GenBank/DDBJ whole genome shotgun (WGS) entry which is preliminary data.</text>
</comment>
<dbReference type="EMBL" id="BAABAA010000002">
    <property type="protein sequence ID" value="GAA3548798.1"/>
    <property type="molecule type" value="Genomic_DNA"/>
</dbReference>
<dbReference type="CDD" id="cd07377">
    <property type="entry name" value="WHTH_GntR"/>
    <property type="match status" value="1"/>
</dbReference>
<dbReference type="SUPFAM" id="SSF64288">
    <property type="entry name" value="Chorismate lyase-like"/>
    <property type="match status" value="1"/>
</dbReference>
<dbReference type="Gene3D" id="3.40.1410.10">
    <property type="entry name" value="Chorismate lyase-like"/>
    <property type="match status" value="1"/>
</dbReference>
<dbReference type="InterPro" id="IPR050679">
    <property type="entry name" value="Bact_HTH_transcr_reg"/>
</dbReference>
<keyword evidence="6" id="KW-1185">Reference proteome</keyword>
<evidence type="ECO:0000256" key="1">
    <source>
        <dbReference type="ARBA" id="ARBA00023015"/>
    </source>
</evidence>
<keyword evidence="3" id="KW-0804">Transcription</keyword>
<evidence type="ECO:0000256" key="3">
    <source>
        <dbReference type="ARBA" id="ARBA00023163"/>
    </source>
</evidence>
<gene>
    <name evidence="5" type="ORF">GCM10022235_15530</name>
</gene>